<evidence type="ECO:0000256" key="4">
    <source>
        <dbReference type="ARBA" id="ARBA00022980"/>
    </source>
</evidence>
<evidence type="ECO:0000313" key="13">
    <source>
        <dbReference type="Proteomes" id="UP001499909"/>
    </source>
</evidence>
<evidence type="ECO:0000256" key="11">
    <source>
        <dbReference type="SAM" id="MobiDB-lite"/>
    </source>
</evidence>
<dbReference type="Proteomes" id="UP001499909">
    <property type="component" value="Unassembled WGS sequence"/>
</dbReference>
<dbReference type="InterPro" id="IPR005727">
    <property type="entry name" value="Ribosomal_uL22_bac/chlpt-type"/>
</dbReference>
<keyword evidence="4 7" id="KW-0689">Ribosomal protein</keyword>
<evidence type="ECO:0000256" key="6">
    <source>
        <dbReference type="ARBA" id="ARBA00035207"/>
    </source>
</evidence>
<evidence type="ECO:0000313" key="12">
    <source>
        <dbReference type="EMBL" id="GAA3948820.1"/>
    </source>
</evidence>
<sequence>MEPTENKKLKKSVRIRLEKEAAKALPQGGASKAKLENVPTSPRKMRLVANMVRGQKVTRALGLLKFEANSGAERIEKLLLSALANWQLKNEDERIEDANLYIKEIFVDEGRQLKRLRPAPQGRGHRIRKRSNHVTLVIDSQVEPLGSKAAAQQAAETKGTEANAEGKAKTTRRSSAKKSTETKAEATA</sequence>
<dbReference type="HAMAP" id="MF_01331_B">
    <property type="entry name" value="Ribosomal_uL22_B"/>
    <property type="match status" value="1"/>
</dbReference>
<feature type="compositionally biased region" description="Basic and acidic residues" evidence="11">
    <location>
        <begin position="178"/>
        <end position="188"/>
    </location>
</feature>
<dbReference type="InterPro" id="IPR001063">
    <property type="entry name" value="Ribosomal_uL22"/>
</dbReference>
<keyword evidence="13" id="KW-1185">Reference proteome</keyword>
<dbReference type="InterPro" id="IPR047867">
    <property type="entry name" value="Ribosomal_uL22_bac/org-type"/>
</dbReference>
<reference evidence="13" key="1">
    <citation type="journal article" date="2019" name="Int. J. Syst. Evol. Microbiol.">
        <title>The Global Catalogue of Microorganisms (GCM) 10K type strain sequencing project: providing services to taxonomists for standard genome sequencing and annotation.</title>
        <authorList>
            <consortium name="The Broad Institute Genomics Platform"/>
            <consortium name="The Broad Institute Genome Sequencing Center for Infectious Disease"/>
            <person name="Wu L."/>
            <person name="Ma J."/>
        </authorList>
    </citation>
    <scope>NUCLEOTIDE SEQUENCE [LARGE SCALE GENOMIC DNA]</scope>
    <source>
        <strain evidence="13">JCM 17214</strain>
    </source>
</reference>
<evidence type="ECO:0000256" key="9">
    <source>
        <dbReference type="RuleBase" id="RU004006"/>
    </source>
</evidence>
<comment type="subunit">
    <text evidence="7 9">Part of the 50S ribosomal subunit.</text>
</comment>
<dbReference type="NCBIfam" id="TIGR01044">
    <property type="entry name" value="rplV_bact"/>
    <property type="match status" value="1"/>
</dbReference>
<proteinExistence type="inferred from homology"/>
<keyword evidence="2 7" id="KW-0699">rRNA-binding</keyword>
<evidence type="ECO:0000256" key="2">
    <source>
        <dbReference type="ARBA" id="ARBA00022730"/>
    </source>
</evidence>
<organism evidence="12 13">
    <name type="scientific">Hymenobacter algoricola</name>
    <dbReference type="NCBI Taxonomy" id="486267"/>
    <lineage>
        <taxon>Bacteria</taxon>
        <taxon>Pseudomonadati</taxon>
        <taxon>Bacteroidota</taxon>
        <taxon>Cytophagia</taxon>
        <taxon>Cytophagales</taxon>
        <taxon>Hymenobacteraceae</taxon>
        <taxon>Hymenobacter</taxon>
    </lineage>
</organism>
<evidence type="ECO:0000256" key="5">
    <source>
        <dbReference type="ARBA" id="ARBA00023274"/>
    </source>
</evidence>
<dbReference type="Pfam" id="PF00237">
    <property type="entry name" value="Ribosomal_L22"/>
    <property type="match status" value="1"/>
</dbReference>
<comment type="caution">
    <text evidence="12">The sequence shown here is derived from an EMBL/GenBank/DDBJ whole genome shotgun (WGS) entry which is preliminary data.</text>
</comment>
<comment type="function">
    <text evidence="7">The globular domain of the protein is located near the polypeptide exit tunnel on the outside of the subunit, while an extended beta-hairpin is found that lines the wall of the exit tunnel in the center of the 70S ribosome.</text>
</comment>
<dbReference type="InterPro" id="IPR036394">
    <property type="entry name" value="Ribosomal_uL22_sf"/>
</dbReference>
<dbReference type="CDD" id="cd00336">
    <property type="entry name" value="Ribosomal_L22"/>
    <property type="match status" value="1"/>
</dbReference>
<comment type="function">
    <text evidence="7 10">This protein binds specifically to 23S rRNA; its binding is stimulated by other ribosomal proteins, e.g., L4, L17, and L20. It is important during the early stages of 50S assembly. It makes multiple contacts with different domains of the 23S rRNA in the assembled 50S subunit and ribosome.</text>
</comment>
<keyword evidence="3 7" id="KW-0694">RNA-binding</keyword>
<dbReference type="PANTHER" id="PTHR13501">
    <property type="entry name" value="CHLOROPLAST 50S RIBOSOMAL PROTEIN L22-RELATED"/>
    <property type="match status" value="1"/>
</dbReference>
<protein>
    <recommendedName>
        <fullName evidence="6 7">Large ribosomal subunit protein uL22</fullName>
    </recommendedName>
</protein>
<gene>
    <name evidence="7" type="primary">rplV</name>
    <name evidence="12" type="ORF">GCM10022406_33260</name>
</gene>
<evidence type="ECO:0000256" key="3">
    <source>
        <dbReference type="ARBA" id="ARBA00022884"/>
    </source>
</evidence>
<dbReference type="PANTHER" id="PTHR13501:SF8">
    <property type="entry name" value="LARGE RIBOSOMAL SUBUNIT PROTEIN UL22M"/>
    <property type="match status" value="1"/>
</dbReference>
<comment type="similarity">
    <text evidence="1 7 8">Belongs to the universal ribosomal protein uL22 family.</text>
</comment>
<evidence type="ECO:0000256" key="8">
    <source>
        <dbReference type="RuleBase" id="RU004005"/>
    </source>
</evidence>
<feature type="region of interest" description="Disordered" evidence="11">
    <location>
        <begin position="23"/>
        <end position="42"/>
    </location>
</feature>
<dbReference type="SUPFAM" id="SSF54843">
    <property type="entry name" value="Ribosomal protein L22"/>
    <property type="match status" value="1"/>
</dbReference>
<evidence type="ECO:0000256" key="1">
    <source>
        <dbReference type="ARBA" id="ARBA00009451"/>
    </source>
</evidence>
<name>A0ABP7NJW3_9BACT</name>
<keyword evidence="5 7" id="KW-0687">Ribonucleoprotein</keyword>
<dbReference type="EMBL" id="BAABDH010000105">
    <property type="protein sequence ID" value="GAA3948820.1"/>
    <property type="molecule type" value="Genomic_DNA"/>
</dbReference>
<dbReference type="RefSeq" id="WP_345116496.1">
    <property type="nucleotide sequence ID" value="NZ_BAABDH010000105.1"/>
</dbReference>
<evidence type="ECO:0000256" key="10">
    <source>
        <dbReference type="RuleBase" id="RU004008"/>
    </source>
</evidence>
<feature type="region of interest" description="Disordered" evidence="11">
    <location>
        <begin position="144"/>
        <end position="188"/>
    </location>
</feature>
<evidence type="ECO:0000256" key="7">
    <source>
        <dbReference type="HAMAP-Rule" id="MF_01331"/>
    </source>
</evidence>
<accession>A0ABP7NJW3</accession>
<dbReference type="Gene3D" id="3.90.470.10">
    <property type="entry name" value="Ribosomal protein L22/L17"/>
    <property type="match status" value="1"/>
</dbReference>